<organism evidence="5 6">
    <name type="scientific">Streptacidiphilus fuscans</name>
    <dbReference type="NCBI Taxonomy" id="2789292"/>
    <lineage>
        <taxon>Bacteria</taxon>
        <taxon>Bacillati</taxon>
        <taxon>Actinomycetota</taxon>
        <taxon>Actinomycetes</taxon>
        <taxon>Kitasatosporales</taxon>
        <taxon>Streptomycetaceae</taxon>
        <taxon>Streptacidiphilus</taxon>
    </lineage>
</organism>
<comment type="similarity">
    <text evidence="1">Belongs to the P-Pant transferase superfamily. Gsp/Sfp/HetI/AcpT family.</text>
</comment>
<dbReference type="SUPFAM" id="SSF56214">
    <property type="entry name" value="4'-phosphopantetheinyl transferase"/>
    <property type="match status" value="2"/>
</dbReference>
<name>A0A931FEA8_9ACTN</name>
<dbReference type="InterPro" id="IPR008278">
    <property type="entry name" value="4-PPantetheinyl_Trfase_dom"/>
</dbReference>
<keyword evidence="6" id="KW-1185">Reference proteome</keyword>
<feature type="domain" description="4'-phosphopantetheinyl transferase N-terminal" evidence="4">
    <location>
        <begin position="34"/>
        <end position="124"/>
    </location>
</feature>
<feature type="domain" description="4'-phosphopantetheinyl transferase" evidence="3">
    <location>
        <begin position="130"/>
        <end position="194"/>
    </location>
</feature>
<dbReference type="EMBL" id="JADPRT010000008">
    <property type="protein sequence ID" value="MBF9070458.1"/>
    <property type="molecule type" value="Genomic_DNA"/>
</dbReference>
<dbReference type="GO" id="GO:0008897">
    <property type="term" value="F:holo-[acyl-carrier-protein] synthase activity"/>
    <property type="evidence" value="ECO:0007669"/>
    <property type="project" value="InterPro"/>
</dbReference>
<dbReference type="PANTHER" id="PTHR12215">
    <property type="entry name" value="PHOSPHOPANTETHEINE TRANSFERASE"/>
    <property type="match status" value="1"/>
</dbReference>
<dbReference type="Pfam" id="PF01648">
    <property type="entry name" value="ACPS"/>
    <property type="match status" value="1"/>
</dbReference>
<gene>
    <name evidence="5" type="ORF">I2501_20745</name>
</gene>
<protein>
    <submittedName>
        <fullName evidence="5">4'-phosphopantetheinyl transferase superfamily protein</fullName>
    </submittedName>
</protein>
<reference evidence="5" key="1">
    <citation type="submission" date="2020-11" db="EMBL/GenBank/DDBJ databases">
        <title>Isolation and identification of active actinomycetes.</title>
        <authorList>
            <person name="Yu B."/>
        </authorList>
    </citation>
    <scope>NUCLEOTIDE SEQUENCE</scope>
    <source>
        <strain evidence="5">NEAU-YB345</strain>
    </source>
</reference>
<dbReference type="InterPro" id="IPR037143">
    <property type="entry name" value="4-PPantetheinyl_Trfase_dom_sf"/>
</dbReference>
<keyword evidence="2 5" id="KW-0808">Transferase</keyword>
<dbReference type="InterPro" id="IPR050559">
    <property type="entry name" value="P-Pant_transferase_sf"/>
</dbReference>
<dbReference type="Gene3D" id="3.90.470.20">
    <property type="entry name" value="4'-phosphopantetheinyl transferase domain"/>
    <property type="match status" value="1"/>
</dbReference>
<accession>A0A931FEA8</accession>
<sequence length="242" mass="25194">MNGHTSGPDAAGVAVAVELWLIDARAPESAPGTAVGLLDDGERERAERFVHAPDRLLYQVAHVTLRQVMGAHLGVEPAALAFERESCPCCGALHGRPRVAAASVPAGRALPHFNLSHGGDLVMLGLAAVPIGVDVELTASAGTVGEVRGMLHPAEQQELAAERTLTEGEAFSRIWTRKEAYLKGLGTGLGRDLAEDYLGTTGAAPGPSGWTVLDIPAGPRHAAAFAVEAPTARYTLRHSVPA</sequence>
<dbReference type="AlphaFoldDB" id="A0A931FEA8"/>
<dbReference type="GO" id="GO:0000287">
    <property type="term" value="F:magnesium ion binding"/>
    <property type="evidence" value="ECO:0007669"/>
    <property type="project" value="InterPro"/>
</dbReference>
<dbReference type="Pfam" id="PF22624">
    <property type="entry name" value="AASDHPPT_N"/>
    <property type="match status" value="1"/>
</dbReference>
<evidence type="ECO:0000313" key="5">
    <source>
        <dbReference type="EMBL" id="MBF9070458.1"/>
    </source>
</evidence>
<evidence type="ECO:0000256" key="2">
    <source>
        <dbReference type="ARBA" id="ARBA00022679"/>
    </source>
</evidence>
<comment type="caution">
    <text evidence="5">The sequence shown here is derived from an EMBL/GenBank/DDBJ whole genome shotgun (WGS) entry which is preliminary data.</text>
</comment>
<dbReference type="GO" id="GO:0019878">
    <property type="term" value="P:lysine biosynthetic process via aminoadipic acid"/>
    <property type="evidence" value="ECO:0007669"/>
    <property type="project" value="TreeGrafter"/>
</dbReference>
<dbReference type="InterPro" id="IPR055066">
    <property type="entry name" value="AASDHPPT_N"/>
</dbReference>
<dbReference type="RefSeq" id="WP_196195628.1">
    <property type="nucleotide sequence ID" value="NZ_JADPRT010000008.1"/>
</dbReference>
<evidence type="ECO:0000256" key="1">
    <source>
        <dbReference type="ARBA" id="ARBA00010990"/>
    </source>
</evidence>
<dbReference type="Proteomes" id="UP000657385">
    <property type="component" value="Unassembled WGS sequence"/>
</dbReference>
<dbReference type="PANTHER" id="PTHR12215:SF10">
    <property type="entry name" value="L-AMINOADIPATE-SEMIALDEHYDE DEHYDROGENASE-PHOSPHOPANTETHEINYL TRANSFERASE"/>
    <property type="match status" value="1"/>
</dbReference>
<proteinExistence type="inferred from homology"/>
<evidence type="ECO:0000313" key="6">
    <source>
        <dbReference type="Proteomes" id="UP000657385"/>
    </source>
</evidence>
<evidence type="ECO:0000259" key="4">
    <source>
        <dbReference type="Pfam" id="PF22624"/>
    </source>
</evidence>
<dbReference type="GO" id="GO:0005829">
    <property type="term" value="C:cytosol"/>
    <property type="evidence" value="ECO:0007669"/>
    <property type="project" value="TreeGrafter"/>
</dbReference>
<evidence type="ECO:0000259" key="3">
    <source>
        <dbReference type="Pfam" id="PF01648"/>
    </source>
</evidence>